<protein>
    <recommendedName>
        <fullName evidence="1 2">G protein gamma domain-containing protein</fullName>
    </recommendedName>
</protein>
<sequence>MEGASSHTQFLEEKLGRIEATNAQLRSELERECVPASQASERLIHYCMQSDDPLLQPPVPRGSAREAQGCCVVM</sequence>
<evidence type="ECO:0000313" key="3">
    <source>
        <dbReference type="EMBL" id="WFC96998.1"/>
    </source>
</evidence>
<gene>
    <name evidence="3" type="ORF">MBRA1_003664</name>
</gene>
<dbReference type="InterPro" id="IPR015898">
    <property type="entry name" value="G-protein_gamma-like_dom"/>
</dbReference>
<feature type="domain" description="G protein gamma" evidence="2">
    <location>
        <begin position="11"/>
        <end position="74"/>
    </location>
</feature>
<keyword evidence="4" id="KW-1185">Reference proteome</keyword>
<dbReference type="EMBL" id="CP119955">
    <property type="protein sequence ID" value="WFC96998.1"/>
    <property type="molecule type" value="Genomic_DNA"/>
</dbReference>
<dbReference type="SMART" id="SM00224">
    <property type="entry name" value="GGL"/>
    <property type="match status" value="1"/>
</dbReference>
<dbReference type="GO" id="GO:0007186">
    <property type="term" value="P:G protein-coupled receptor signaling pathway"/>
    <property type="evidence" value="ECO:0007669"/>
    <property type="project" value="InterPro"/>
</dbReference>
<evidence type="ECO:0000259" key="1">
    <source>
        <dbReference type="SMART" id="SM00224"/>
    </source>
</evidence>
<dbReference type="Gene3D" id="4.10.260.10">
    <property type="entry name" value="Transducin (heterotrimeric G protein), gamma chain"/>
    <property type="match status" value="1"/>
</dbReference>
<name>A0AAF0DWU6_9BASI</name>
<feature type="domain" description="G protein gamma" evidence="1">
    <location>
        <begin position="15"/>
        <end position="74"/>
    </location>
</feature>
<dbReference type="InterPro" id="IPR036284">
    <property type="entry name" value="GGL_sf"/>
</dbReference>
<dbReference type="SUPFAM" id="SSF48670">
    <property type="entry name" value="Transducin (heterotrimeric G protein), gamma chain"/>
    <property type="match status" value="1"/>
</dbReference>
<dbReference type="Pfam" id="PF00631">
    <property type="entry name" value="G-gamma"/>
    <property type="match status" value="1"/>
</dbReference>
<evidence type="ECO:0000259" key="2">
    <source>
        <dbReference type="SMART" id="SM01224"/>
    </source>
</evidence>
<dbReference type="AlphaFoldDB" id="A0AAF0DWU6"/>
<accession>A0AAF0DWU6</accession>
<proteinExistence type="predicted"/>
<dbReference type="SMART" id="SM01224">
    <property type="entry name" value="G_gamma"/>
    <property type="match status" value="1"/>
</dbReference>
<organism evidence="3 4">
    <name type="scientific">Malassezia brasiliensis</name>
    <dbReference type="NCBI Taxonomy" id="1821822"/>
    <lineage>
        <taxon>Eukaryota</taxon>
        <taxon>Fungi</taxon>
        <taxon>Dikarya</taxon>
        <taxon>Basidiomycota</taxon>
        <taxon>Ustilaginomycotina</taxon>
        <taxon>Malasseziomycetes</taxon>
        <taxon>Malasseziales</taxon>
        <taxon>Malasseziaceae</taxon>
        <taxon>Malassezia</taxon>
    </lineage>
</organism>
<dbReference type="Proteomes" id="UP001216638">
    <property type="component" value="Chromosome 5"/>
</dbReference>
<reference evidence="3" key="1">
    <citation type="submission" date="2023-03" db="EMBL/GenBank/DDBJ databases">
        <title>Mating type loci evolution in Malassezia.</title>
        <authorList>
            <person name="Coelho M.A."/>
        </authorList>
    </citation>
    <scope>NUCLEOTIDE SEQUENCE</scope>
    <source>
        <strain evidence="3">CBS 14135</strain>
    </source>
</reference>
<evidence type="ECO:0000313" key="4">
    <source>
        <dbReference type="Proteomes" id="UP001216638"/>
    </source>
</evidence>